<name>A0A0A9AG33_ARUDO</name>
<evidence type="ECO:0000313" key="1">
    <source>
        <dbReference type="EMBL" id="JAD48853.1"/>
    </source>
</evidence>
<sequence length="57" mass="6147">MCGAPAAHRSHRLLACTGRGQQRRVRVGGAAQRCRLGRFRAACWHPRGDGDDSVASC</sequence>
<reference evidence="1" key="1">
    <citation type="submission" date="2014-09" db="EMBL/GenBank/DDBJ databases">
        <authorList>
            <person name="Magalhaes I.L.F."/>
            <person name="Oliveira U."/>
            <person name="Santos F.R."/>
            <person name="Vidigal T.H.D.A."/>
            <person name="Brescovit A.D."/>
            <person name="Santos A.J."/>
        </authorList>
    </citation>
    <scope>NUCLEOTIDE SEQUENCE</scope>
    <source>
        <tissue evidence="1">Shoot tissue taken approximately 20 cm above the soil surface</tissue>
    </source>
</reference>
<proteinExistence type="predicted"/>
<dbReference type="AlphaFoldDB" id="A0A0A9AG33"/>
<accession>A0A0A9AG33</accession>
<dbReference type="EMBL" id="GBRH01249042">
    <property type="protein sequence ID" value="JAD48853.1"/>
    <property type="molecule type" value="Transcribed_RNA"/>
</dbReference>
<protein>
    <submittedName>
        <fullName evidence="1">Uncharacterized protein</fullName>
    </submittedName>
</protein>
<reference evidence="1" key="2">
    <citation type="journal article" date="2015" name="Data Brief">
        <title>Shoot transcriptome of the giant reed, Arundo donax.</title>
        <authorList>
            <person name="Barrero R.A."/>
            <person name="Guerrero F.D."/>
            <person name="Moolhuijzen P."/>
            <person name="Goolsby J.A."/>
            <person name="Tidwell J."/>
            <person name="Bellgard S.E."/>
            <person name="Bellgard M.I."/>
        </authorList>
    </citation>
    <scope>NUCLEOTIDE SEQUENCE</scope>
    <source>
        <tissue evidence="1">Shoot tissue taken approximately 20 cm above the soil surface</tissue>
    </source>
</reference>
<organism evidence="1">
    <name type="scientific">Arundo donax</name>
    <name type="common">Giant reed</name>
    <name type="synonym">Donax arundinaceus</name>
    <dbReference type="NCBI Taxonomy" id="35708"/>
    <lineage>
        <taxon>Eukaryota</taxon>
        <taxon>Viridiplantae</taxon>
        <taxon>Streptophyta</taxon>
        <taxon>Embryophyta</taxon>
        <taxon>Tracheophyta</taxon>
        <taxon>Spermatophyta</taxon>
        <taxon>Magnoliopsida</taxon>
        <taxon>Liliopsida</taxon>
        <taxon>Poales</taxon>
        <taxon>Poaceae</taxon>
        <taxon>PACMAD clade</taxon>
        <taxon>Arundinoideae</taxon>
        <taxon>Arundineae</taxon>
        <taxon>Arundo</taxon>
    </lineage>
</organism>